<dbReference type="GO" id="GO:0016020">
    <property type="term" value="C:membrane"/>
    <property type="evidence" value="ECO:0007669"/>
    <property type="project" value="UniProtKB-SubCell"/>
</dbReference>
<dbReference type="OrthoDB" id="4062651at2759"/>
<evidence type="ECO:0000259" key="3">
    <source>
        <dbReference type="Pfam" id="PF13947"/>
    </source>
</evidence>
<feature type="domain" description="Wall-associated receptor kinase galacturonan-binding" evidence="3">
    <location>
        <begin position="5"/>
        <end position="67"/>
    </location>
</feature>
<keyword evidence="2" id="KW-0732">Signal</keyword>
<dbReference type="Pfam" id="PF13947">
    <property type="entry name" value="GUB_WAK_bind"/>
    <property type="match status" value="1"/>
</dbReference>
<sequence>MFTICSKQFSCGNIRDYPFWGGDRQKDCGLPHLHRLCDGNLTTIQIMGIKYKVLDINQEEQILKISRNDLVSNYCSPKYPNTTFDSNQFVYAPDSIEITILYDCPDEIDPFGIHEGFTCPRGSAYKGGFITFKHQDMACKRSLIVGFLQSYLEKETESNSTLKIEEALREGLE</sequence>
<evidence type="ECO:0000256" key="1">
    <source>
        <dbReference type="ARBA" id="ARBA00004167"/>
    </source>
</evidence>
<comment type="caution">
    <text evidence="4">The sequence shown here is derived from an EMBL/GenBank/DDBJ whole genome shotgun (WGS) entry which is preliminary data.</text>
</comment>
<dbReference type="PANTHER" id="PTHR33138">
    <property type="entry name" value="OS01G0690200 PROTEIN"/>
    <property type="match status" value="1"/>
</dbReference>
<evidence type="ECO:0000313" key="4">
    <source>
        <dbReference type="EMBL" id="KAH7533960.1"/>
    </source>
</evidence>
<comment type="subcellular location">
    <subcellularLocation>
        <location evidence="1">Membrane</location>
        <topology evidence="1">Single-pass membrane protein</topology>
    </subcellularLocation>
</comment>
<dbReference type="GO" id="GO:0030247">
    <property type="term" value="F:polysaccharide binding"/>
    <property type="evidence" value="ECO:0007669"/>
    <property type="project" value="InterPro"/>
</dbReference>
<dbReference type="InterPro" id="IPR025287">
    <property type="entry name" value="WAK_GUB"/>
</dbReference>
<protein>
    <recommendedName>
        <fullName evidence="3">Wall-associated receptor kinase galacturonan-binding domain-containing protein</fullName>
    </recommendedName>
</protein>
<organism evidence="4 5">
    <name type="scientific">Ziziphus jujuba var. spinosa</name>
    <dbReference type="NCBI Taxonomy" id="714518"/>
    <lineage>
        <taxon>Eukaryota</taxon>
        <taxon>Viridiplantae</taxon>
        <taxon>Streptophyta</taxon>
        <taxon>Embryophyta</taxon>
        <taxon>Tracheophyta</taxon>
        <taxon>Spermatophyta</taxon>
        <taxon>Magnoliopsida</taxon>
        <taxon>eudicotyledons</taxon>
        <taxon>Gunneridae</taxon>
        <taxon>Pentapetalae</taxon>
        <taxon>rosids</taxon>
        <taxon>fabids</taxon>
        <taxon>Rosales</taxon>
        <taxon>Rhamnaceae</taxon>
        <taxon>Paliureae</taxon>
        <taxon>Ziziphus</taxon>
    </lineage>
</organism>
<gene>
    <name evidence="4" type="ORF">FEM48_Zijuj04G0187000</name>
</gene>
<evidence type="ECO:0000313" key="5">
    <source>
        <dbReference type="Proteomes" id="UP000813462"/>
    </source>
</evidence>
<reference evidence="4" key="1">
    <citation type="journal article" date="2021" name="Front. Plant Sci.">
        <title>Chromosome-Scale Genome Assembly for Chinese Sour Jujube and Insights Into Its Genome Evolution and Domestication Signature.</title>
        <authorList>
            <person name="Shen L.-Y."/>
            <person name="Luo H."/>
            <person name="Wang X.-L."/>
            <person name="Wang X.-M."/>
            <person name="Qiu X.-J."/>
            <person name="Liu H."/>
            <person name="Zhou S.-S."/>
            <person name="Jia K.-H."/>
            <person name="Nie S."/>
            <person name="Bao Y.-T."/>
            <person name="Zhang R.-G."/>
            <person name="Yun Q.-Z."/>
            <person name="Chai Y.-H."/>
            <person name="Lu J.-Y."/>
            <person name="Li Y."/>
            <person name="Zhao S.-W."/>
            <person name="Mao J.-F."/>
            <person name="Jia S.-G."/>
            <person name="Mao Y.-M."/>
        </authorList>
    </citation>
    <scope>NUCLEOTIDE SEQUENCE</scope>
    <source>
        <strain evidence="4">AT0</strain>
        <tissue evidence="4">Leaf</tissue>
    </source>
</reference>
<dbReference type="Proteomes" id="UP000813462">
    <property type="component" value="Unassembled WGS sequence"/>
</dbReference>
<proteinExistence type="predicted"/>
<name>A0A978VLJ1_ZIZJJ</name>
<accession>A0A978VLJ1</accession>
<dbReference type="PANTHER" id="PTHR33138:SF11">
    <property type="entry name" value="KINASE-LIKE PROTEIN"/>
    <property type="match status" value="1"/>
</dbReference>
<evidence type="ECO:0000256" key="2">
    <source>
        <dbReference type="ARBA" id="ARBA00022729"/>
    </source>
</evidence>
<dbReference type="AlphaFoldDB" id="A0A978VLJ1"/>
<dbReference type="EMBL" id="JAEACU010000004">
    <property type="protein sequence ID" value="KAH7533960.1"/>
    <property type="molecule type" value="Genomic_DNA"/>
</dbReference>